<evidence type="ECO:0000313" key="1">
    <source>
        <dbReference type="EMBL" id="BDA39941.1"/>
    </source>
</evidence>
<dbReference type="Pfam" id="PF09506">
    <property type="entry name" value="Salt_tol_Pase"/>
    <property type="match status" value="1"/>
</dbReference>
<keyword evidence="2" id="KW-1185">Reference proteome</keyword>
<proteinExistence type="predicted"/>
<dbReference type="Proteomes" id="UP001319803">
    <property type="component" value="Chromosome"/>
</dbReference>
<gene>
    <name evidence="1" type="ORF">CPARK_000078100</name>
</gene>
<organism evidence="1 2">
    <name type="scientific">cyanobacterium endosymbiont of Braarudosphaera bigelowii</name>
    <dbReference type="NCBI Taxonomy" id="1285375"/>
    <lineage>
        <taxon>Bacteria</taxon>
        <taxon>Bacillati</taxon>
        <taxon>Cyanobacteriota</taxon>
        <taxon>Cyanophyceae</taxon>
        <taxon>Oscillatoriophycideae</taxon>
        <taxon>Chroococcales</taxon>
        <taxon>Aphanothecaceae</taxon>
        <taxon>Candidatus Atelocyanobacterium</taxon>
        <taxon>Candidatus Atelocyanobacterium thalassae</taxon>
    </lineage>
</organism>
<evidence type="ECO:0000313" key="2">
    <source>
        <dbReference type="Proteomes" id="UP001319803"/>
    </source>
</evidence>
<sequence length="430" mass="49392">MSTSSLKLDKYSSLFNYKKFIKQLASESNLLIIQDLDGVCMELVKEPSARTIDKKYVEAVQIFKDHFYVLTNGEHIGKNGVNFIIEKAYQNKIKLVKDKKLYLPGLAAGSAQWQESNGDVTYPGVSEKELFFLASVPEYIQKNFIKFFSKNNFNLSEETIRKSIKKTVLYNKVSPTVNLNILYDLLSQQTDNYIKLQKFTYQLMYKLLKKAQQEDLYNSFSIHCTANLGKDEQGQEIIQFAKDKSSGTTDFQFMLKDATKEAGVLLILNNYMYKKTGDYPLGKDFNFKQVPTTRQEILSLIRDHFNPSYIPTIIGVGDTVTNEIIESCGKFSCVRGGSDRNFLELIQLIGERFNKRNIIAYVNSSTGEVRNHKALKISSHKSKNITINGMDKLQDDPLKLNIVFSKGYQQYINCFKKASRIRKNFLKIYK</sequence>
<protein>
    <submittedName>
        <fullName evidence="1">Glucosylglycerol-phosphate phosphatase</fullName>
    </submittedName>
</protein>
<dbReference type="EMBL" id="AP024987">
    <property type="protein sequence ID" value="BDA39941.1"/>
    <property type="molecule type" value="Genomic_DNA"/>
</dbReference>
<dbReference type="InterPro" id="IPR012765">
    <property type="entry name" value="GGPPase"/>
</dbReference>
<dbReference type="RefSeq" id="WP_229636908.1">
    <property type="nucleotide sequence ID" value="NZ_AP024987.1"/>
</dbReference>
<accession>A0ABN6K401</accession>
<reference evidence="1 2" key="1">
    <citation type="submission" date="2021-08" db="EMBL/GenBank/DDBJ databases">
        <title>Endosymbiont genome of Braarudosphaera bigelowii.</title>
        <authorList>
            <person name="Suzuki S."/>
            <person name="Ishida K."/>
        </authorList>
    </citation>
    <scope>NUCLEOTIDE SEQUENCE [LARGE SCALE GENOMIC DNA]</scope>
    <source>
        <strain evidence="1">CPSB-1</strain>
    </source>
</reference>
<name>A0ABN6K401_9CHRO</name>
<dbReference type="NCBIfam" id="TIGR02399">
    <property type="entry name" value="salt_tol_Pase"/>
    <property type="match status" value="1"/>
</dbReference>